<dbReference type="AlphaFoldDB" id="A0AAV6TP82"/>
<sequence>MECHYLEPQRTLESDARRLLHVFRCKRCPKQCFDFNDGSLKYRFFLISQDKKGRAVSEAGETTKIRVMGNNDRFGIQKIGMRYLVMFLGGVSVAQGNAIARSKSGDFFRCNSITRILEKFVKI</sequence>
<dbReference type="EMBL" id="JAFNEN010001532">
    <property type="protein sequence ID" value="KAG8173704.1"/>
    <property type="molecule type" value="Genomic_DNA"/>
</dbReference>
<name>A0AAV6TP82_9ARAC</name>
<protein>
    <submittedName>
        <fullName evidence="1">Uncharacterized protein</fullName>
    </submittedName>
</protein>
<gene>
    <name evidence="1" type="ORF">JTE90_024415</name>
</gene>
<proteinExistence type="predicted"/>
<evidence type="ECO:0000313" key="1">
    <source>
        <dbReference type="EMBL" id="KAG8173704.1"/>
    </source>
</evidence>
<evidence type="ECO:0000313" key="2">
    <source>
        <dbReference type="Proteomes" id="UP000827092"/>
    </source>
</evidence>
<organism evidence="1 2">
    <name type="scientific">Oedothorax gibbosus</name>
    <dbReference type="NCBI Taxonomy" id="931172"/>
    <lineage>
        <taxon>Eukaryota</taxon>
        <taxon>Metazoa</taxon>
        <taxon>Ecdysozoa</taxon>
        <taxon>Arthropoda</taxon>
        <taxon>Chelicerata</taxon>
        <taxon>Arachnida</taxon>
        <taxon>Araneae</taxon>
        <taxon>Araneomorphae</taxon>
        <taxon>Entelegynae</taxon>
        <taxon>Araneoidea</taxon>
        <taxon>Linyphiidae</taxon>
        <taxon>Erigoninae</taxon>
        <taxon>Oedothorax</taxon>
    </lineage>
</organism>
<comment type="caution">
    <text evidence="1">The sequence shown here is derived from an EMBL/GenBank/DDBJ whole genome shotgun (WGS) entry which is preliminary data.</text>
</comment>
<keyword evidence="2" id="KW-1185">Reference proteome</keyword>
<dbReference type="Proteomes" id="UP000827092">
    <property type="component" value="Unassembled WGS sequence"/>
</dbReference>
<accession>A0AAV6TP82</accession>
<reference evidence="1 2" key="1">
    <citation type="journal article" date="2022" name="Nat. Ecol. Evol.">
        <title>A masculinizing supergene underlies an exaggerated male reproductive morph in a spider.</title>
        <authorList>
            <person name="Hendrickx F."/>
            <person name="De Corte Z."/>
            <person name="Sonet G."/>
            <person name="Van Belleghem S.M."/>
            <person name="Kostlbacher S."/>
            <person name="Vangestel C."/>
        </authorList>
    </citation>
    <scope>NUCLEOTIDE SEQUENCE [LARGE SCALE GENOMIC DNA]</scope>
    <source>
        <strain evidence="1">W744_W776</strain>
    </source>
</reference>